<feature type="chain" id="PRO_5011602949" evidence="1">
    <location>
        <begin position="20"/>
        <end position="207"/>
    </location>
</feature>
<dbReference type="RefSeq" id="WP_090522013.1">
    <property type="nucleotide sequence ID" value="NZ_FNAH01000003.1"/>
</dbReference>
<dbReference type="STRING" id="591205.SAMN05421538_10330"/>
<evidence type="ECO:0000256" key="1">
    <source>
        <dbReference type="SAM" id="SignalP"/>
    </source>
</evidence>
<reference evidence="3 4" key="1">
    <citation type="submission" date="2016-10" db="EMBL/GenBank/DDBJ databases">
        <authorList>
            <person name="de Groot N.N."/>
        </authorList>
    </citation>
    <scope>NUCLEOTIDE SEQUENCE [LARGE SCALE GENOMIC DNA]</scope>
    <source>
        <strain evidence="3 4">DSM 22220</strain>
    </source>
</reference>
<dbReference type="Proteomes" id="UP000199344">
    <property type="component" value="Unassembled WGS sequence"/>
</dbReference>
<protein>
    <submittedName>
        <fullName evidence="3">SH3 domain-containing protein</fullName>
    </submittedName>
</protein>
<dbReference type="Pfam" id="PF08239">
    <property type="entry name" value="SH3_3"/>
    <property type="match status" value="1"/>
</dbReference>
<name>A0A1G6YNM9_9RHOB</name>
<dbReference type="InterPro" id="IPR003646">
    <property type="entry name" value="SH3-like_bac-type"/>
</dbReference>
<feature type="signal peptide" evidence="1">
    <location>
        <begin position="1"/>
        <end position="19"/>
    </location>
</feature>
<sequence length="207" mass="22673">MLKAVLLCLLTAVALPAWATQEYILPTLFDVHGVAADDVLNIRERPDAGSPIIGSLAPDATGIEIIETEGNWGLLNTNERTGWVSMRYLRYRTDVWQDDAVPAGLRCGGNEPFWMIEPRDGGLMWWTPEGEMFYDDLTVLDTGVFRSPRRALLASGPEGRLTASITNAACNDGMSDMRYGLDAIVVRDGETPRLSTGCCWIARPAGP</sequence>
<dbReference type="AlphaFoldDB" id="A0A1G6YNM9"/>
<feature type="domain" description="SH3b" evidence="2">
    <location>
        <begin position="38"/>
        <end position="89"/>
    </location>
</feature>
<gene>
    <name evidence="3" type="ORF">SAMN05421538_10330</name>
</gene>
<proteinExistence type="predicted"/>
<keyword evidence="1" id="KW-0732">Signal</keyword>
<organism evidence="3 4">
    <name type="scientific">Paracoccus isoporae</name>
    <dbReference type="NCBI Taxonomy" id="591205"/>
    <lineage>
        <taxon>Bacteria</taxon>
        <taxon>Pseudomonadati</taxon>
        <taxon>Pseudomonadota</taxon>
        <taxon>Alphaproteobacteria</taxon>
        <taxon>Rhodobacterales</taxon>
        <taxon>Paracoccaceae</taxon>
        <taxon>Paracoccus</taxon>
    </lineage>
</organism>
<dbReference type="EMBL" id="FNAH01000003">
    <property type="protein sequence ID" value="SDD91998.1"/>
    <property type="molecule type" value="Genomic_DNA"/>
</dbReference>
<evidence type="ECO:0000313" key="4">
    <source>
        <dbReference type="Proteomes" id="UP000199344"/>
    </source>
</evidence>
<evidence type="ECO:0000313" key="3">
    <source>
        <dbReference type="EMBL" id="SDD91998.1"/>
    </source>
</evidence>
<dbReference type="OrthoDB" id="5489750at2"/>
<accession>A0A1G6YNM9</accession>
<evidence type="ECO:0000259" key="2">
    <source>
        <dbReference type="Pfam" id="PF08239"/>
    </source>
</evidence>
<keyword evidence="4" id="KW-1185">Reference proteome</keyword>
<dbReference type="Gene3D" id="2.30.30.40">
    <property type="entry name" value="SH3 Domains"/>
    <property type="match status" value="1"/>
</dbReference>